<protein>
    <recommendedName>
        <fullName evidence="5">Transmembrane protein</fullName>
    </recommendedName>
</protein>
<feature type="compositionally biased region" description="Basic and acidic residues" evidence="1">
    <location>
        <begin position="759"/>
        <end position="771"/>
    </location>
</feature>
<reference evidence="4" key="1">
    <citation type="submission" date="2014-12" db="EMBL/GenBank/DDBJ databases">
        <title>Genome Sequence of Valsa Canker Pathogens Uncovers a Specific Adaption of Colonization on Woody Bark.</title>
        <authorList>
            <person name="Yin Z."/>
            <person name="Liu H."/>
            <person name="Gao X."/>
            <person name="Li Z."/>
            <person name="Song N."/>
            <person name="Ke X."/>
            <person name="Dai Q."/>
            <person name="Wu Y."/>
            <person name="Sun Y."/>
            <person name="Xu J.-R."/>
            <person name="Kang Z.K."/>
            <person name="Wang L."/>
            <person name="Huang L."/>
        </authorList>
    </citation>
    <scope>NUCLEOTIDE SEQUENCE [LARGE SCALE GENOMIC DNA]</scope>
    <source>
        <strain evidence="4">SXYL134</strain>
    </source>
</reference>
<feature type="region of interest" description="Disordered" evidence="1">
    <location>
        <begin position="738"/>
        <end position="776"/>
    </location>
</feature>
<sequence>MAQNESWFSYNLTRPYPFRWFTPVFFVGGIIATVLVSFLNFAASGYELVSISSTNPNATLSHGTWYAHWPSWLASTRASCEATTMPLQTGLYTNKTALIYTLVSAWRYDESGTQSNLGSLVYDNNPLQNCNVSTITVDIESNDRTAGQVAVALVGATMTADVVCLVDRPEGPTYIELVTTFDPIPPQTSTHLFLNANATNNASLYWGHSIMRLYWTEVVMNFYEENIHLDSPYYKAVVTLTRTHGSKPSTTDDLEDMDFLKADACWMMQLNSTGIHNSDKFCDSNKISVLAEGTTDQKPMPSVWQPMNVLGKAMWFTVMADLGRDDDFLPNMLSHPDLLENLSANMSVVNQTITPRWDWGLRHRGTSVVPFVASESMTDNVELAVTPSVLATNYICQVPKRKAAGTLIVASAVTLFPTSSSVKVSHLDLLKPPISTVTPSPIAPSSTTWAAIMDDSSPSPFTTPKRKRIDFARENALPALNTHFSFDLSHGLLPDGGGGSPRTNVAHRFRGLALADNTYGGSGGGVAAPADGRHGLDGTDTADWAKMEIDGDESVMRKRTRLSPSPSSAASQKPAHRAELPETSYATKGQQSDSADPNRQPRLAPVDHHDAPNNLRINGAVDPAIFTSSPKVSPNKISKPYHTVNNRLVEVLKPKSRKRAGTPPLVASTTKAGNADQSGDPEAEIVDPVRAALTWHDDEITVYDPEDEDDDGTGINGIGFKPTPAIAYARTMKRKQQLAEYRKREEREARARRSSRRRGSPERAPKLERKPSVRKVHFTEADAATMITI</sequence>
<feature type="region of interest" description="Disordered" evidence="1">
    <location>
        <begin position="525"/>
        <end position="617"/>
    </location>
</feature>
<evidence type="ECO:0000256" key="1">
    <source>
        <dbReference type="SAM" id="MobiDB-lite"/>
    </source>
</evidence>
<dbReference type="AlphaFoldDB" id="A0A194UXK3"/>
<name>A0A194UXK3_CYTMA</name>
<keyword evidence="4" id="KW-1185">Reference proteome</keyword>
<evidence type="ECO:0000313" key="3">
    <source>
        <dbReference type="EMBL" id="KUI56435.1"/>
    </source>
</evidence>
<proteinExistence type="predicted"/>
<keyword evidence="2" id="KW-0812">Transmembrane</keyword>
<keyword evidence="2" id="KW-0472">Membrane</keyword>
<feature type="compositionally biased region" description="Basic and acidic residues" evidence="1">
    <location>
        <begin position="740"/>
        <end position="751"/>
    </location>
</feature>
<evidence type="ECO:0000313" key="4">
    <source>
        <dbReference type="Proteomes" id="UP000078576"/>
    </source>
</evidence>
<organism evidence="3 4">
    <name type="scientific">Cytospora mali</name>
    <name type="common">Apple Valsa canker fungus</name>
    <name type="synonym">Valsa mali</name>
    <dbReference type="NCBI Taxonomy" id="578113"/>
    <lineage>
        <taxon>Eukaryota</taxon>
        <taxon>Fungi</taxon>
        <taxon>Dikarya</taxon>
        <taxon>Ascomycota</taxon>
        <taxon>Pezizomycotina</taxon>
        <taxon>Sordariomycetes</taxon>
        <taxon>Sordariomycetidae</taxon>
        <taxon>Diaporthales</taxon>
        <taxon>Cytosporaceae</taxon>
        <taxon>Cytospora</taxon>
    </lineage>
</organism>
<feature type="region of interest" description="Disordered" evidence="1">
    <location>
        <begin position="702"/>
        <end position="721"/>
    </location>
</feature>
<gene>
    <name evidence="3" type="ORF">VP1G_03839</name>
</gene>
<feature type="compositionally biased region" description="Polar residues" evidence="1">
    <location>
        <begin position="667"/>
        <end position="677"/>
    </location>
</feature>
<dbReference type="OrthoDB" id="3220769at2759"/>
<feature type="transmembrane region" description="Helical" evidence="2">
    <location>
        <begin position="20"/>
        <end position="43"/>
    </location>
</feature>
<dbReference type="EMBL" id="KN714689">
    <property type="protein sequence ID" value="KUI56435.1"/>
    <property type="molecule type" value="Genomic_DNA"/>
</dbReference>
<feature type="region of interest" description="Disordered" evidence="1">
    <location>
        <begin position="656"/>
        <end position="683"/>
    </location>
</feature>
<feature type="compositionally biased region" description="Polar residues" evidence="1">
    <location>
        <begin position="584"/>
        <end position="597"/>
    </location>
</feature>
<accession>A0A194UXK3</accession>
<feature type="compositionally biased region" description="Acidic residues" evidence="1">
    <location>
        <begin position="702"/>
        <end position="712"/>
    </location>
</feature>
<evidence type="ECO:0008006" key="5">
    <source>
        <dbReference type="Google" id="ProtNLM"/>
    </source>
</evidence>
<feature type="compositionally biased region" description="Basic and acidic residues" evidence="1">
    <location>
        <begin position="531"/>
        <end position="549"/>
    </location>
</feature>
<evidence type="ECO:0000256" key="2">
    <source>
        <dbReference type="SAM" id="Phobius"/>
    </source>
</evidence>
<keyword evidence="2" id="KW-1133">Transmembrane helix</keyword>
<dbReference type="Proteomes" id="UP000078576">
    <property type="component" value="Unassembled WGS sequence"/>
</dbReference>